<sequence length="142" mass="15241">MKEIPKVLFICVANAGKSQMAEAIARAKYATQFTALSAGTNPKTTTNALAAKSVAEIGASMDGASPKPIDPTILRTADRVVIIGDAAHVELPSDAEGSLERWLTDEPSKRGIDGEERMDLIRDDLERRIDELAVGLRPTKNP</sequence>
<gene>
    <name evidence="3" type="ORF">QP460_000295</name>
</gene>
<evidence type="ECO:0000259" key="2">
    <source>
        <dbReference type="SMART" id="SM00226"/>
    </source>
</evidence>
<evidence type="ECO:0000256" key="1">
    <source>
        <dbReference type="ARBA" id="ARBA00022849"/>
    </source>
</evidence>
<dbReference type="RefSeq" id="WP_284827075.1">
    <property type="nucleotide sequence ID" value="NZ_JASOOY020000001.1"/>
</dbReference>
<reference evidence="3" key="1">
    <citation type="submission" date="2023-05" db="EMBL/GenBank/DDBJ databases">
        <authorList>
            <person name="Du J."/>
        </authorList>
    </citation>
    <scope>NUCLEOTIDE SEQUENCE</scope>
    <source>
        <strain evidence="3">UMB1064</strain>
    </source>
</reference>
<dbReference type="Gene3D" id="3.40.50.2300">
    <property type="match status" value="1"/>
</dbReference>
<dbReference type="SUPFAM" id="SSF52788">
    <property type="entry name" value="Phosphotyrosine protein phosphatases I"/>
    <property type="match status" value="1"/>
</dbReference>
<keyword evidence="1" id="KW-0059">Arsenical resistance</keyword>
<dbReference type="PANTHER" id="PTHR43428">
    <property type="entry name" value="ARSENATE REDUCTASE"/>
    <property type="match status" value="1"/>
</dbReference>
<name>A0AAW9ST20_CORAY</name>
<dbReference type="AlphaFoldDB" id="A0AAW9ST20"/>
<dbReference type="PANTHER" id="PTHR43428:SF1">
    <property type="entry name" value="ARSENATE REDUCTASE"/>
    <property type="match status" value="1"/>
</dbReference>
<proteinExistence type="predicted"/>
<dbReference type="InterPro" id="IPR036196">
    <property type="entry name" value="Ptyr_pPase_sf"/>
</dbReference>
<dbReference type="SMART" id="SM00226">
    <property type="entry name" value="LMWPc"/>
    <property type="match status" value="1"/>
</dbReference>
<dbReference type="InterPro" id="IPR023485">
    <property type="entry name" value="Ptyr_pPase"/>
</dbReference>
<accession>A0AAW9ST20</accession>
<organism evidence="3 4">
    <name type="scientific">Corynebacterium amycolatum</name>
    <dbReference type="NCBI Taxonomy" id="43765"/>
    <lineage>
        <taxon>Bacteria</taxon>
        <taxon>Bacillati</taxon>
        <taxon>Actinomycetota</taxon>
        <taxon>Actinomycetes</taxon>
        <taxon>Mycobacteriales</taxon>
        <taxon>Corynebacteriaceae</taxon>
        <taxon>Corynebacterium</taxon>
    </lineage>
</organism>
<dbReference type="Proteomes" id="UP001223646">
    <property type="component" value="Unassembled WGS sequence"/>
</dbReference>
<reference evidence="3" key="2">
    <citation type="submission" date="2024-05" db="EMBL/GenBank/DDBJ databases">
        <authorList>
            <person name="Wolfe A."/>
        </authorList>
    </citation>
    <scope>NUCLEOTIDE SEQUENCE</scope>
    <source>
        <strain evidence="3">UMB1064</strain>
    </source>
</reference>
<protein>
    <submittedName>
        <fullName evidence="3">Low molecular weight phosphatase family protein</fullName>
    </submittedName>
</protein>
<dbReference type="EMBL" id="JASOOY020000001">
    <property type="protein sequence ID" value="MEO3716034.1"/>
    <property type="molecule type" value="Genomic_DNA"/>
</dbReference>
<comment type="caution">
    <text evidence="3">The sequence shown here is derived from an EMBL/GenBank/DDBJ whole genome shotgun (WGS) entry which is preliminary data.</text>
</comment>
<feature type="domain" description="Phosphotyrosine protein phosphatase I" evidence="2">
    <location>
        <begin position="5"/>
        <end position="135"/>
    </location>
</feature>
<dbReference type="GO" id="GO:0046685">
    <property type="term" value="P:response to arsenic-containing substance"/>
    <property type="evidence" value="ECO:0007669"/>
    <property type="project" value="UniProtKB-KW"/>
</dbReference>
<evidence type="ECO:0000313" key="4">
    <source>
        <dbReference type="Proteomes" id="UP001223646"/>
    </source>
</evidence>
<dbReference type="Pfam" id="PF01451">
    <property type="entry name" value="LMWPc"/>
    <property type="match status" value="1"/>
</dbReference>
<evidence type="ECO:0000313" key="3">
    <source>
        <dbReference type="EMBL" id="MEO3716034.1"/>
    </source>
</evidence>